<evidence type="ECO:0000256" key="7">
    <source>
        <dbReference type="ARBA" id="ARBA00022840"/>
    </source>
</evidence>
<dbReference type="EMBL" id="UINC01022607">
    <property type="protein sequence ID" value="SVA92584.1"/>
    <property type="molecule type" value="Genomic_DNA"/>
</dbReference>
<evidence type="ECO:0000313" key="9">
    <source>
        <dbReference type="EMBL" id="SVA92584.1"/>
    </source>
</evidence>
<gene>
    <name evidence="9" type="ORF">METZ01_LOCUS145438</name>
</gene>
<keyword evidence="3" id="KW-0808">Transferase</keyword>
<evidence type="ECO:0000256" key="6">
    <source>
        <dbReference type="ARBA" id="ARBA00022741"/>
    </source>
</evidence>
<organism evidence="9">
    <name type="scientific">marine metagenome</name>
    <dbReference type="NCBI Taxonomy" id="408172"/>
    <lineage>
        <taxon>unclassified sequences</taxon>
        <taxon>metagenomes</taxon>
        <taxon>ecological metagenomes</taxon>
    </lineage>
</organism>
<dbReference type="PANTHER" id="PTHR32057:SF14">
    <property type="entry name" value="PROTEIN ADENYLYLTRANSFERASE SELO, MITOCHONDRIAL"/>
    <property type="match status" value="1"/>
</dbReference>
<evidence type="ECO:0008006" key="10">
    <source>
        <dbReference type="Google" id="ProtNLM"/>
    </source>
</evidence>
<feature type="non-terminal residue" evidence="9">
    <location>
        <position position="1"/>
    </location>
</feature>
<keyword evidence="4" id="KW-0548">Nucleotidyltransferase</keyword>
<dbReference type="HAMAP" id="MF_00692">
    <property type="entry name" value="SelO"/>
    <property type="match status" value="1"/>
</dbReference>
<dbReference type="GO" id="GO:0005524">
    <property type="term" value="F:ATP binding"/>
    <property type="evidence" value="ECO:0007669"/>
    <property type="project" value="UniProtKB-KW"/>
</dbReference>
<evidence type="ECO:0000256" key="4">
    <source>
        <dbReference type="ARBA" id="ARBA00022695"/>
    </source>
</evidence>
<evidence type="ECO:0000256" key="8">
    <source>
        <dbReference type="ARBA" id="ARBA00022842"/>
    </source>
</evidence>
<sequence>SVPEGSEPLAMAYAGQQFGGWVPQLGDGRAILLGEVIDVEGVRRDIQLKGAGRTRYSRSGDGRAWVGPVLREYLVSEAMASLNIPTTRALAAIVTGETIFREQAFPGAVITRVASSHIRVGTFQYFAAREDFQALQVLADHVINRHYPIALETENPYLSLFENVVAQQAALIAKWMAVGFIHGVMNTDNVLISGETIDYGPCAFMDSYHPHTVFSSIDRMGRYAYQNQPKIAHWNLASLASSLLPLIDTDENRAVKELEEALNAFSQQYLTAWSSSLREKLGLVEEQSGDIELAYELLKIMAVNKADFTLTFRRLSDLAGTLEPENSEADKSFGALFEEERSSYDWLVKWRNRLATEKRDDPTRQAAMRAVNPAYIPRNHRIEQAISAAIVGDYEPFEILTNILSMPFDDQPQNAMYQLPPSPEEEVHETFCGT</sequence>
<keyword evidence="8" id="KW-0460">Magnesium</keyword>
<dbReference type="InterPro" id="IPR003846">
    <property type="entry name" value="SelO"/>
</dbReference>
<dbReference type="Pfam" id="PF02696">
    <property type="entry name" value="SelO"/>
    <property type="match status" value="1"/>
</dbReference>
<evidence type="ECO:0000256" key="5">
    <source>
        <dbReference type="ARBA" id="ARBA00022723"/>
    </source>
</evidence>
<dbReference type="NCBIfam" id="NF000658">
    <property type="entry name" value="PRK00029.1"/>
    <property type="match status" value="1"/>
</dbReference>
<keyword evidence="7" id="KW-0067">ATP-binding</keyword>
<comment type="cofactor">
    <cofactor evidence="1">
        <name>Mg(2+)</name>
        <dbReference type="ChEBI" id="CHEBI:18420"/>
    </cofactor>
</comment>
<dbReference type="PANTHER" id="PTHR32057">
    <property type="entry name" value="PROTEIN ADENYLYLTRANSFERASE SELO, MITOCHONDRIAL"/>
    <property type="match status" value="1"/>
</dbReference>
<dbReference type="GO" id="GO:0070733">
    <property type="term" value="F:AMPylase activity"/>
    <property type="evidence" value="ECO:0007669"/>
    <property type="project" value="TreeGrafter"/>
</dbReference>
<protein>
    <recommendedName>
        <fullName evidence="10">Selenoprotein O</fullName>
    </recommendedName>
</protein>
<name>A0A381ZU01_9ZZZZ</name>
<dbReference type="AlphaFoldDB" id="A0A381ZU01"/>
<accession>A0A381ZU01</accession>
<proteinExistence type="inferred from homology"/>
<evidence type="ECO:0000256" key="2">
    <source>
        <dbReference type="ARBA" id="ARBA00009747"/>
    </source>
</evidence>
<comment type="similarity">
    <text evidence="2">Belongs to the SELO family.</text>
</comment>
<evidence type="ECO:0000256" key="3">
    <source>
        <dbReference type="ARBA" id="ARBA00022679"/>
    </source>
</evidence>
<keyword evidence="6" id="KW-0547">Nucleotide-binding</keyword>
<keyword evidence="5" id="KW-0479">Metal-binding</keyword>
<reference evidence="9" key="1">
    <citation type="submission" date="2018-05" db="EMBL/GenBank/DDBJ databases">
        <authorList>
            <person name="Lanie J.A."/>
            <person name="Ng W.-L."/>
            <person name="Kazmierczak K.M."/>
            <person name="Andrzejewski T.M."/>
            <person name="Davidsen T.M."/>
            <person name="Wayne K.J."/>
            <person name="Tettelin H."/>
            <person name="Glass J.I."/>
            <person name="Rusch D."/>
            <person name="Podicherti R."/>
            <person name="Tsui H.-C.T."/>
            <person name="Winkler M.E."/>
        </authorList>
    </citation>
    <scope>NUCLEOTIDE SEQUENCE</scope>
</reference>
<evidence type="ECO:0000256" key="1">
    <source>
        <dbReference type="ARBA" id="ARBA00001946"/>
    </source>
</evidence>
<dbReference type="GO" id="GO:0046872">
    <property type="term" value="F:metal ion binding"/>
    <property type="evidence" value="ECO:0007669"/>
    <property type="project" value="UniProtKB-KW"/>
</dbReference>